<evidence type="ECO:0000259" key="22">
    <source>
        <dbReference type="PROSITE" id="PS50011"/>
    </source>
</evidence>
<dbReference type="GO" id="GO:0051897">
    <property type="term" value="P:positive regulation of phosphatidylinositol 3-kinase/protein kinase B signal transduction"/>
    <property type="evidence" value="ECO:0007669"/>
    <property type="project" value="TreeGrafter"/>
</dbReference>
<keyword evidence="12 20" id="KW-0067">ATP-binding</keyword>
<evidence type="ECO:0000256" key="8">
    <source>
        <dbReference type="ARBA" id="ARBA00022729"/>
    </source>
</evidence>
<dbReference type="InterPro" id="IPR013783">
    <property type="entry name" value="Ig-like_fold"/>
</dbReference>
<keyword evidence="6 21" id="KW-0812">Transmembrane</keyword>
<dbReference type="EMBL" id="GBYB01011835">
    <property type="protein sequence ID" value="JAG81602.1"/>
    <property type="molecule type" value="Transcribed_RNA"/>
</dbReference>
<dbReference type="RefSeq" id="XP_011310957.1">
    <property type="nucleotide sequence ID" value="XM_011312655.1"/>
</dbReference>
<dbReference type="CDD" id="cd00064">
    <property type="entry name" value="FU"/>
    <property type="match status" value="1"/>
</dbReference>
<dbReference type="SUPFAM" id="SSF52058">
    <property type="entry name" value="L domain-like"/>
    <property type="match status" value="2"/>
</dbReference>
<dbReference type="InterPro" id="IPR000494">
    <property type="entry name" value="Rcpt_L-dom"/>
</dbReference>
<feature type="domain" description="Protein kinase" evidence="22">
    <location>
        <begin position="1044"/>
        <end position="1303"/>
    </location>
</feature>
<evidence type="ECO:0000256" key="4">
    <source>
        <dbReference type="ARBA" id="ARBA00022679"/>
    </source>
</evidence>
<evidence type="ECO:0000256" key="15">
    <source>
        <dbReference type="ARBA" id="ARBA00023137"/>
    </source>
</evidence>
<dbReference type="PROSITE" id="PS00109">
    <property type="entry name" value="PROTEIN_KINASE_TYR"/>
    <property type="match status" value="1"/>
</dbReference>
<dbReference type="Gene3D" id="3.30.200.20">
    <property type="entry name" value="Phosphorylase Kinase, domain 1"/>
    <property type="match status" value="1"/>
</dbReference>
<dbReference type="GO" id="GO:0043560">
    <property type="term" value="F:insulin receptor substrate binding"/>
    <property type="evidence" value="ECO:0007669"/>
    <property type="project" value="TreeGrafter"/>
</dbReference>
<evidence type="ECO:0000313" key="24">
    <source>
        <dbReference type="EMBL" id="JAG81602.1"/>
    </source>
</evidence>
<dbReference type="GO" id="GO:0042593">
    <property type="term" value="P:glucose homeostasis"/>
    <property type="evidence" value="ECO:0007669"/>
    <property type="project" value="TreeGrafter"/>
</dbReference>
<dbReference type="KEGG" id="fas:105271243"/>
<feature type="transmembrane region" description="Helical" evidence="21">
    <location>
        <begin position="987"/>
        <end position="1007"/>
    </location>
</feature>
<evidence type="ECO:0000259" key="23">
    <source>
        <dbReference type="PROSITE" id="PS50853"/>
    </source>
</evidence>
<dbReference type="Pfam" id="PF01030">
    <property type="entry name" value="Recep_L_domain"/>
    <property type="match status" value="2"/>
</dbReference>
<dbReference type="SMART" id="SM00219">
    <property type="entry name" value="TyrKc"/>
    <property type="match status" value="1"/>
</dbReference>
<dbReference type="InterPro" id="IPR003961">
    <property type="entry name" value="FN3_dom"/>
</dbReference>
<feature type="binding site" evidence="20">
    <location>
        <position position="1072"/>
    </location>
    <ligand>
        <name>ATP</name>
        <dbReference type="ChEBI" id="CHEBI:30616"/>
    </ligand>
</feature>
<dbReference type="Gene3D" id="2.60.40.10">
    <property type="entry name" value="Immunoglobulins"/>
    <property type="match status" value="3"/>
</dbReference>
<dbReference type="SMART" id="SM00261">
    <property type="entry name" value="FU"/>
    <property type="match status" value="1"/>
</dbReference>
<dbReference type="SUPFAM" id="SSF57184">
    <property type="entry name" value="Growth factor receptor domain"/>
    <property type="match status" value="1"/>
</dbReference>
<dbReference type="InterPro" id="IPR009030">
    <property type="entry name" value="Growth_fac_rcpt_cys_sf"/>
</dbReference>
<dbReference type="InterPro" id="IPR006212">
    <property type="entry name" value="Furin_repeat"/>
</dbReference>
<keyword evidence="4" id="KW-0808">Transferase</keyword>
<keyword evidence="10 20" id="KW-0547">Nucleotide-binding</keyword>
<evidence type="ECO:0000256" key="10">
    <source>
        <dbReference type="ARBA" id="ARBA00022741"/>
    </source>
</evidence>
<dbReference type="Gene3D" id="1.10.510.10">
    <property type="entry name" value="Transferase(Phosphotransferase) domain 1"/>
    <property type="match status" value="1"/>
</dbReference>
<dbReference type="InterPro" id="IPR036941">
    <property type="entry name" value="Rcpt_L-dom_sf"/>
</dbReference>
<dbReference type="InterPro" id="IPR036116">
    <property type="entry name" value="FN3_sf"/>
</dbReference>
<dbReference type="InterPro" id="IPR017441">
    <property type="entry name" value="Protein_kinase_ATP_BS"/>
</dbReference>
<dbReference type="GO" id="GO:0005009">
    <property type="term" value="F:insulin receptor activity"/>
    <property type="evidence" value="ECO:0007669"/>
    <property type="project" value="TreeGrafter"/>
</dbReference>
<evidence type="ECO:0000256" key="18">
    <source>
        <dbReference type="ARBA" id="ARBA00023211"/>
    </source>
</evidence>
<keyword evidence="25" id="KW-1185">Reference proteome</keyword>
<evidence type="ECO:0000256" key="11">
    <source>
        <dbReference type="ARBA" id="ARBA00022777"/>
    </source>
</evidence>
<evidence type="ECO:0000256" key="14">
    <source>
        <dbReference type="ARBA" id="ARBA00023136"/>
    </source>
</evidence>
<keyword evidence="11" id="KW-0418">Kinase</keyword>
<organism evidence="24">
    <name type="scientific">Fopius arisanus</name>
    <dbReference type="NCBI Taxonomy" id="64838"/>
    <lineage>
        <taxon>Eukaryota</taxon>
        <taxon>Metazoa</taxon>
        <taxon>Ecdysozoa</taxon>
        <taxon>Arthropoda</taxon>
        <taxon>Hexapoda</taxon>
        <taxon>Insecta</taxon>
        <taxon>Pterygota</taxon>
        <taxon>Neoptera</taxon>
        <taxon>Endopterygota</taxon>
        <taxon>Hymenoptera</taxon>
        <taxon>Apocrita</taxon>
        <taxon>Ichneumonoidea</taxon>
        <taxon>Braconidae</taxon>
        <taxon>Opiinae</taxon>
        <taxon>Fopius</taxon>
    </lineage>
</organism>
<evidence type="ECO:0000256" key="6">
    <source>
        <dbReference type="ARBA" id="ARBA00022692"/>
    </source>
</evidence>
<keyword evidence="14 21" id="KW-0472">Membrane</keyword>
<keyword evidence="9" id="KW-0677">Repeat</keyword>
<dbReference type="InterPro" id="IPR011009">
    <property type="entry name" value="Kinase-like_dom_sf"/>
</dbReference>
<evidence type="ECO:0000256" key="20">
    <source>
        <dbReference type="PROSITE-ProRule" id="PRU10141"/>
    </source>
</evidence>
<dbReference type="GeneID" id="105271243"/>
<dbReference type="Gene3D" id="2.10.220.10">
    <property type="entry name" value="Hormone Receptor, Insulin-like Growth Factor Receptor 1, Chain A, domain 2"/>
    <property type="match status" value="1"/>
</dbReference>
<dbReference type="PANTHER" id="PTHR24416:SF525">
    <property type="entry name" value="INSULIN-LIKE RECEPTOR"/>
    <property type="match status" value="1"/>
</dbReference>
<dbReference type="GO" id="GO:0043410">
    <property type="term" value="P:positive regulation of MAPK cascade"/>
    <property type="evidence" value="ECO:0007669"/>
    <property type="project" value="TreeGrafter"/>
</dbReference>
<dbReference type="GO" id="GO:0046872">
    <property type="term" value="F:metal ion binding"/>
    <property type="evidence" value="ECO:0007669"/>
    <property type="project" value="UniProtKB-KW"/>
</dbReference>
<dbReference type="PANTHER" id="PTHR24416">
    <property type="entry name" value="TYROSINE-PROTEIN KINASE RECEPTOR"/>
    <property type="match status" value="1"/>
</dbReference>
<evidence type="ECO:0000256" key="13">
    <source>
        <dbReference type="ARBA" id="ARBA00022989"/>
    </source>
</evidence>
<evidence type="ECO:0000256" key="16">
    <source>
        <dbReference type="ARBA" id="ARBA00023170"/>
    </source>
</evidence>
<evidence type="ECO:0000256" key="21">
    <source>
        <dbReference type="SAM" id="Phobius"/>
    </source>
</evidence>
<accession>A0A9R1U894</accession>
<dbReference type="Pfam" id="PF00757">
    <property type="entry name" value="Furin-like"/>
    <property type="match status" value="1"/>
</dbReference>
<dbReference type="FunFam" id="1.10.510.10:FF:000554">
    <property type="entry name" value="Predicted protein"/>
    <property type="match status" value="1"/>
</dbReference>
<evidence type="ECO:0000256" key="3">
    <source>
        <dbReference type="ARBA" id="ARBA00022553"/>
    </source>
</evidence>
<dbReference type="Pfam" id="PF07714">
    <property type="entry name" value="PK_Tyr_Ser-Thr"/>
    <property type="match status" value="1"/>
</dbReference>
<dbReference type="PROSITE" id="PS50011">
    <property type="entry name" value="PROTEIN_KINASE_DOM"/>
    <property type="match status" value="1"/>
</dbReference>
<proteinExistence type="predicted"/>
<keyword evidence="16" id="KW-0675">Receptor</keyword>
<evidence type="ECO:0000256" key="19">
    <source>
        <dbReference type="ARBA" id="ARBA00051243"/>
    </source>
</evidence>
<name>A0A0C9RT38_9HYME</name>
<evidence type="ECO:0000256" key="12">
    <source>
        <dbReference type="ARBA" id="ARBA00022840"/>
    </source>
</evidence>
<accession>A0A0C9RT38</accession>
<dbReference type="InterPro" id="IPR020635">
    <property type="entry name" value="Tyr_kinase_cat_dom"/>
</dbReference>
<evidence type="ECO:0000313" key="28">
    <source>
        <dbReference type="RefSeq" id="XP_011310958.1"/>
    </source>
</evidence>
<feature type="domain" description="Fibronectin type-III" evidence="23">
    <location>
        <begin position="885"/>
        <end position="980"/>
    </location>
</feature>
<evidence type="ECO:0000256" key="17">
    <source>
        <dbReference type="ARBA" id="ARBA00023180"/>
    </source>
</evidence>
<dbReference type="GO" id="GO:0005524">
    <property type="term" value="F:ATP binding"/>
    <property type="evidence" value="ECO:0007669"/>
    <property type="project" value="UniProtKB-UniRule"/>
</dbReference>
<evidence type="ECO:0000313" key="27">
    <source>
        <dbReference type="RefSeq" id="XP_011310957.1"/>
    </source>
</evidence>
<dbReference type="InterPro" id="IPR006211">
    <property type="entry name" value="Furin-like_Cys-rich_dom"/>
</dbReference>
<dbReference type="OrthoDB" id="5809444at2759"/>
<dbReference type="RefSeq" id="XP_011310958.1">
    <property type="nucleotide sequence ID" value="XM_011312656.1"/>
</dbReference>
<keyword evidence="13 21" id="KW-1133">Transmembrane helix</keyword>
<dbReference type="PRINTS" id="PR00109">
    <property type="entry name" value="TYRKINASE"/>
</dbReference>
<keyword evidence="17" id="KW-0325">Glycoprotein</keyword>
<dbReference type="EC" id="2.7.10.1" evidence="2"/>
<evidence type="ECO:0000313" key="26">
    <source>
        <dbReference type="RefSeq" id="XP_011310956.1"/>
    </source>
</evidence>
<keyword evidence="18" id="KW-0464">Manganese</keyword>
<dbReference type="GO" id="GO:0005899">
    <property type="term" value="C:insulin receptor complex"/>
    <property type="evidence" value="ECO:0007669"/>
    <property type="project" value="TreeGrafter"/>
</dbReference>
<reference evidence="26 27" key="2">
    <citation type="submission" date="2025-04" db="UniProtKB">
        <authorList>
            <consortium name="RefSeq"/>
        </authorList>
    </citation>
    <scope>IDENTIFICATION</scope>
    <source>
        <strain evidence="26 27">USDA-PBARC FA_bdor</strain>
        <tissue evidence="26 27">Whole organism</tissue>
    </source>
</reference>
<accession>A0A9R1TL59</accession>
<dbReference type="Gene3D" id="3.80.20.20">
    <property type="entry name" value="Receptor L-domain"/>
    <property type="match status" value="2"/>
</dbReference>
<dbReference type="RefSeq" id="XP_011310956.1">
    <property type="nucleotide sequence ID" value="XM_011312654.1"/>
</dbReference>
<evidence type="ECO:0000256" key="9">
    <source>
        <dbReference type="ARBA" id="ARBA00022737"/>
    </source>
</evidence>
<dbReference type="CDD" id="cd00063">
    <property type="entry name" value="FN3"/>
    <property type="match status" value="3"/>
</dbReference>
<keyword evidence="7" id="KW-0479">Metal-binding</keyword>
<evidence type="ECO:0000256" key="1">
    <source>
        <dbReference type="ARBA" id="ARBA00004479"/>
    </source>
</evidence>
<keyword evidence="5" id="KW-0165">Cleavage on pair of basic residues</keyword>
<evidence type="ECO:0000256" key="5">
    <source>
        <dbReference type="ARBA" id="ARBA00022685"/>
    </source>
</evidence>
<evidence type="ECO:0000256" key="2">
    <source>
        <dbReference type="ARBA" id="ARBA00011902"/>
    </source>
</evidence>
<dbReference type="InterPro" id="IPR001245">
    <property type="entry name" value="Ser-Thr/Tyr_kinase_cat_dom"/>
</dbReference>
<dbReference type="SUPFAM" id="SSF56112">
    <property type="entry name" value="Protein kinase-like (PK-like)"/>
    <property type="match status" value="1"/>
</dbReference>
<dbReference type="GO" id="GO:0030424">
    <property type="term" value="C:axon"/>
    <property type="evidence" value="ECO:0007669"/>
    <property type="project" value="TreeGrafter"/>
</dbReference>
<gene>
    <name evidence="24" type="primary">InR_1</name>
    <name evidence="26 27 28" type="synonym">LOC105271243</name>
    <name evidence="24" type="ORF">g.47776</name>
</gene>
<dbReference type="InterPro" id="IPR050122">
    <property type="entry name" value="RTK"/>
</dbReference>
<dbReference type="SMART" id="SM00060">
    <property type="entry name" value="FN3"/>
    <property type="match status" value="3"/>
</dbReference>
<comment type="subcellular location">
    <subcellularLocation>
        <location evidence="1">Membrane</location>
        <topology evidence="1">Single-pass type I membrane protein</topology>
    </subcellularLocation>
</comment>
<keyword evidence="8" id="KW-0732">Signal</keyword>
<dbReference type="Proteomes" id="UP000694866">
    <property type="component" value="Unplaced"/>
</dbReference>
<dbReference type="InterPro" id="IPR000719">
    <property type="entry name" value="Prot_kinase_dom"/>
</dbReference>
<comment type="catalytic activity">
    <reaction evidence="19">
        <text>L-tyrosyl-[protein] + ATP = O-phospho-L-tyrosyl-[protein] + ADP + H(+)</text>
        <dbReference type="Rhea" id="RHEA:10596"/>
        <dbReference type="Rhea" id="RHEA-COMP:10136"/>
        <dbReference type="Rhea" id="RHEA-COMP:20101"/>
        <dbReference type="ChEBI" id="CHEBI:15378"/>
        <dbReference type="ChEBI" id="CHEBI:30616"/>
        <dbReference type="ChEBI" id="CHEBI:46858"/>
        <dbReference type="ChEBI" id="CHEBI:61978"/>
        <dbReference type="ChEBI" id="CHEBI:456216"/>
        <dbReference type="EC" id="2.7.10.1"/>
    </reaction>
</comment>
<dbReference type="PROSITE" id="PS50853">
    <property type="entry name" value="FN3"/>
    <property type="match status" value="1"/>
</dbReference>
<evidence type="ECO:0000313" key="25">
    <source>
        <dbReference type="Proteomes" id="UP000694866"/>
    </source>
</evidence>
<dbReference type="SUPFAM" id="SSF49265">
    <property type="entry name" value="Fibronectin type III"/>
    <property type="match status" value="2"/>
</dbReference>
<keyword evidence="15" id="KW-0829">Tyrosine-protein kinase</keyword>
<sequence length="1391" mass="157408">MRTRKLTVVIGVGMFFIVFMGILTPARGQGARIFDKKFGKGRNKTDKGKFQTFITEDRDLMRNNRAINHTSPKDGNLLNPKDHQTTMMSQNMTSIHHEKERPLKNITIGDGICHSIDIRNYIGHLEMLRPCRVIEGFLQIVLMEQVELSEPIKPFELLREITGYLLLYRVGSIKNIGHLFPNLAIIRGDKLLADYSLMVYEMSNVQELGLTKLTKITRGAVRLEKNPSLCFADTIDWSRIVVAGTNFIKNNANKASCPSCSGCPDGHCWSTSVCQSTEKPRCHPQCLAGCTGPTEYDCYVCKNFTLNGKCIAECPKHLYSHVSRRCITKEECLQIHEPQLTGEDDVKRRPFKGACITDCPQGYETATENNEATCRPCKGSCQKIRPGEIIRHISDAQRLKGSTMIKGSLEFQIRNSHPLVMQELEDAFGDVEEITGSLKVIHSFPITSLSFFKKLRIIRGEKLDLNNSSLVILDNPNLSSIFPPTQNVQILNGRLFFHYNPKLCYSNITSFAKRVGITDITEMEVQPDSNGDKVACDTTNIHLTVKSRGPTSAALEWTVYTPTKDQVLLSYLLNYIEANNETQNITYENNACGHNKWHIMDVEIPNSPPGGLVTQQIIDLKPYTRYAVYVKTLSARSRNNANGLTGQSPILFFRTEADVPSPPTAVSSTPESESTLNITWEAPEQPNGPIGYYIIAGFLRFHDIEQLSTRNYCTRGLEPGQGFETIHEVKIKPPPMQTDCCTNELPLKEESFQIYCAANTTISWIPQERKNYCTFHRYDNGESYFLSLTGRSSSSTLSQRDRNIIEAGRDLLDDRRTRIYNNTYYSFVFNVTADSNSYLIKDLRHFSSYTISLAACGVTLSNGSHLCSTVEYTNATTLKREHADDVENVRVQVVNNSIVIISWNPPRSPNGLTVAYYVDYGNLDVKDATRISNCIPAHLFRGEEIVGNLSPGRYRARVRTRSLSGDGAWSREVDFEIGLEVDNTTTIVLVIIIGGFLVILVVGILLWRSSQRRKQQERLIASVNPDYIESKYVRDSWEVPRENLELLEELGLGNFGMVYRGTLNGITPVAIKTIPDNCTDKDKNEFLNEASVMKNFSTYHIIKLLGVVSDGVPPYVIMELMENGDLKTYLRRIRDTAFVPDTSRIIRMASEIADGMAYLESKKFIHRDLAARNCMVSKDLVCKIGDFGMARDIYETDYYKIGQKGLLPIRWMAPENLSDGVFTSDSDVWSFGIVLWEILTLGELPYQGFSNDEVLHHVLRKGTVNIPRNVPEIVLKLMEKCLKWRPIERPTFMEIVAELEPFVGQDFCEKSFYHSEEGIEVRSAGLKKAYHHPAQIRFHWGNETARWVREFEDNVTLLDQTKAGTSRGRIFKNGFQHFGNLPIMEDVPLDR</sequence>
<dbReference type="PROSITE" id="PS00107">
    <property type="entry name" value="PROTEIN_KINASE_ATP"/>
    <property type="match status" value="1"/>
</dbReference>
<dbReference type="InterPro" id="IPR008266">
    <property type="entry name" value="Tyr_kinase_AS"/>
</dbReference>
<reference evidence="24" key="1">
    <citation type="submission" date="2015-01" db="EMBL/GenBank/DDBJ databases">
        <title>Transcriptome Assembly of Fopius arisanus.</title>
        <authorList>
            <person name="Geib S."/>
        </authorList>
    </citation>
    <scope>NUCLEOTIDE SEQUENCE</scope>
</reference>
<evidence type="ECO:0000256" key="7">
    <source>
        <dbReference type="ARBA" id="ARBA00022723"/>
    </source>
</evidence>
<keyword evidence="3" id="KW-0597">Phosphoprotein</keyword>
<protein>
    <recommendedName>
        <fullName evidence="2">receptor protein-tyrosine kinase</fullName>
        <ecNumber evidence="2">2.7.10.1</ecNumber>
    </recommendedName>
</protein>
<dbReference type="Pfam" id="PF00041">
    <property type="entry name" value="fn3"/>
    <property type="match status" value="1"/>
</dbReference>
<accession>A0A9R1TKG5</accession>